<dbReference type="SUPFAM" id="SSF50447">
    <property type="entry name" value="Translation proteins"/>
    <property type="match status" value="1"/>
</dbReference>
<evidence type="ECO:0000256" key="6">
    <source>
        <dbReference type="ARBA" id="ARBA00025526"/>
    </source>
</evidence>
<dbReference type="InterPro" id="IPR036390">
    <property type="entry name" value="WH_DNA-bd_sf"/>
</dbReference>
<sequence length="600" mass="64676">MSVFVVATAGHVDHGKSTLVHALTGMEPDRWAEERRRGLTIDLGFAWTRLTSGRQVAFVDVPGHERFLPNTLAGLGPAPVVCFVVAADEGWRAQSDDHRDAVAALGISHGLIVLTRIDRATDRRIAEVSDQARSELARTGLRDAPIVAVSAVDGTGLPELRTALDDVLAGIPSPRTDDRVRLWVDRAFPVSGAGTVVTGTLTAGTLARGDHLDLLGGNRPVPVVIRGLQCCGEPLSTVGPVARVAVNLRGVAVDEVHRGATLTTPDCWRSTGVIDVRRRSGAALGAVPERLMVHIGTAAIPVRLRRFDDDHARLTLEHPLPLVTGDRLVLRHPGNRRVLGGVLVLDADPPALRRRGDAARRTAALADLDLDDDVARARAEVVRRGAVTQQGLRMLGCQCPTVPAGVRVVGDWWVHAPAHEAWRERLQAALQELNRRDPLAAGLSRGAAVDLLELPDPVLLDDVVCSAGLEQHNGLIQLPGRRTDLGPAEAAVAELESRLAADPFRAPDADDLAALQLRTRELAAAERAGRLLRLRDGLVLLPSAPALAMRELARLDQPFTASQARQALATTRRVMIPLLEYLDARGWTRRIDSVQREVVR</sequence>
<dbReference type="InterPro" id="IPR000795">
    <property type="entry name" value="T_Tr_GTP-bd_dom"/>
</dbReference>
<dbReference type="Gene3D" id="1.10.10.2770">
    <property type="match status" value="1"/>
</dbReference>
<reference evidence="9 10" key="1">
    <citation type="submission" date="2020-01" db="EMBL/GenBank/DDBJ databases">
        <authorList>
            <person name="Sanchez-Estrada R."/>
            <person name="Gonzalez-Y-Merchand J.A."/>
            <person name="Rivera-Gutierrez S."/>
        </authorList>
    </citation>
    <scope>NUCLEOTIDE SEQUENCE [LARGE SCALE GENOMIC DNA]</scope>
    <source>
        <strain evidence="9 10">CST 7247</strain>
    </source>
</reference>
<keyword evidence="4" id="KW-0648">Protein biosynthesis</keyword>
<keyword evidence="9" id="KW-0251">Elongation factor</keyword>
<evidence type="ECO:0000256" key="1">
    <source>
        <dbReference type="ARBA" id="ARBA00004496"/>
    </source>
</evidence>
<evidence type="ECO:0000313" key="9">
    <source>
        <dbReference type="EMBL" id="NDJ91806.1"/>
    </source>
</evidence>
<proteinExistence type="predicted"/>
<dbReference type="OrthoDB" id="9803139at2"/>
<evidence type="ECO:0000256" key="3">
    <source>
        <dbReference type="ARBA" id="ARBA00022490"/>
    </source>
</evidence>
<dbReference type="InterPro" id="IPR009000">
    <property type="entry name" value="Transl_B-barrel_sf"/>
</dbReference>
<comment type="caution">
    <text evidence="9">The sequence shown here is derived from an EMBL/GenBank/DDBJ whole genome shotgun (WGS) entry which is preliminary data.</text>
</comment>
<dbReference type="Gene3D" id="1.10.10.10">
    <property type="entry name" value="Winged helix-like DNA-binding domain superfamily/Winged helix DNA-binding domain"/>
    <property type="match status" value="1"/>
</dbReference>
<feature type="domain" description="Tr-type G" evidence="8">
    <location>
        <begin position="1"/>
        <end position="175"/>
    </location>
</feature>
<dbReference type="Pfam" id="PF09107">
    <property type="entry name" value="WHD_3rd_SelB"/>
    <property type="match status" value="1"/>
</dbReference>
<dbReference type="SUPFAM" id="SSF46785">
    <property type="entry name" value="Winged helix' DNA-binding domain"/>
    <property type="match status" value="1"/>
</dbReference>
<protein>
    <recommendedName>
        <fullName evidence="2">Selenocysteine-specific elongation factor</fullName>
    </recommendedName>
    <alternativeName>
        <fullName evidence="7">SelB translation factor</fullName>
    </alternativeName>
</protein>
<dbReference type="PROSITE" id="PS51722">
    <property type="entry name" value="G_TR_2"/>
    <property type="match status" value="1"/>
</dbReference>
<accession>A0A7K3LJJ0</accession>
<dbReference type="CDD" id="cd04171">
    <property type="entry name" value="SelB"/>
    <property type="match status" value="1"/>
</dbReference>
<dbReference type="InterPro" id="IPR015191">
    <property type="entry name" value="SelB_WHD4"/>
</dbReference>
<organism evidence="9 10">
    <name type="scientific">Mycolicibacter kumamotonensis</name>
    <dbReference type="NCBI Taxonomy" id="354243"/>
    <lineage>
        <taxon>Bacteria</taxon>
        <taxon>Bacillati</taxon>
        <taxon>Actinomycetota</taxon>
        <taxon>Actinomycetes</taxon>
        <taxon>Mycobacteriales</taxon>
        <taxon>Mycobacteriaceae</taxon>
        <taxon>Mycolicibacter</taxon>
    </lineage>
</organism>
<dbReference type="InterPro" id="IPR057335">
    <property type="entry name" value="Beta-barrel_SelB"/>
</dbReference>
<name>A0A7K3LJJ0_9MYCO</name>
<dbReference type="GO" id="GO:0003746">
    <property type="term" value="F:translation elongation factor activity"/>
    <property type="evidence" value="ECO:0007669"/>
    <property type="project" value="UniProtKB-KW"/>
</dbReference>
<keyword evidence="5" id="KW-0342">GTP-binding</keyword>
<evidence type="ECO:0000256" key="4">
    <source>
        <dbReference type="ARBA" id="ARBA00022917"/>
    </source>
</evidence>
<dbReference type="PANTHER" id="PTHR43721:SF22">
    <property type="entry name" value="ELONGATION FACTOR TU, MITOCHONDRIAL"/>
    <property type="match status" value="1"/>
</dbReference>
<dbReference type="GO" id="GO:0001514">
    <property type="term" value="P:selenocysteine incorporation"/>
    <property type="evidence" value="ECO:0007669"/>
    <property type="project" value="InterPro"/>
</dbReference>
<dbReference type="InterPro" id="IPR050055">
    <property type="entry name" value="EF-Tu_GTPase"/>
</dbReference>
<evidence type="ECO:0000259" key="8">
    <source>
        <dbReference type="PROSITE" id="PS51722"/>
    </source>
</evidence>
<dbReference type="GO" id="GO:0005737">
    <property type="term" value="C:cytoplasm"/>
    <property type="evidence" value="ECO:0007669"/>
    <property type="project" value="UniProtKB-SubCell"/>
</dbReference>
<dbReference type="Gene3D" id="3.40.50.300">
    <property type="entry name" value="P-loop containing nucleotide triphosphate hydrolases"/>
    <property type="match status" value="1"/>
</dbReference>
<dbReference type="GO" id="GO:0003723">
    <property type="term" value="F:RNA binding"/>
    <property type="evidence" value="ECO:0007669"/>
    <property type="project" value="InterPro"/>
</dbReference>
<evidence type="ECO:0000313" key="10">
    <source>
        <dbReference type="Proteomes" id="UP000466523"/>
    </source>
</evidence>
<dbReference type="InterPro" id="IPR027417">
    <property type="entry name" value="P-loop_NTPase"/>
</dbReference>
<gene>
    <name evidence="9" type="primary">selB</name>
    <name evidence="9" type="ORF">GWR20_22120</name>
</gene>
<dbReference type="NCBIfam" id="TIGR00475">
    <property type="entry name" value="selB"/>
    <property type="match status" value="1"/>
</dbReference>
<dbReference type="PANTHER" id="PTHR43721">
    <property type="entry name" value="ELONGATION FACTOR TU-RELATED"/>
    <property type="match status" value="1"/>
</dbReference>
<dbReference type="EMBL" id="JAACYR010000128">
    <property type="protein sequence ID" value="NDJ91806.1"/>
    <property type="molecule type" value="Genomic_DNA"/>
</dbReference>
<dbReference type="GO" id="GO:0005525">
    <property type="term" value="F:GTP binding"/>
    <property type="evidence" value="ECO:0007669"/>
    <property type="project" value="UniProtKB-KW"/>
</dbReference>
<dbReference type="Proteomes" id="UP000466523">
    <property type="component" value="Unassembled WGS sequence"/>
</dbReference>
<comment type="subcellular location">
    <subcellularLocation>
        <location evidence="1">Cytoplasm</location>
    </subcellularLocation>
</comment>
<dbReference type="InterPro" id="IPR036388">
    <property type="entry name" value="WH-like_DNA-bd_sf"/>
</dbReference>
<dbReference type="SUPFAM" id="SSF52540">
    <property type="entry name" value="P-loop containing nucleoside triphosphate hydrolases"/>
    <property type="match status" value="1"/>
</dbReference>
<dbReference type="GO" id="GO:0003924">
    <property type="term" value="F:GTPase activity"/>
    <property type="evidence" value="ECO:0007669"/>
    <property type="project" value="InterPro"/>
</dbReference>
<dbReference type="Gene3D" id="2.40.30.10">
    <property type="entry name" value="Translation factors"/>
    <property type="match status" value="1"/>
</dbReference>
<dbReference type="Pfam" id="PF25461">
    <property type="entry name" value="Beta-barrel_SelB"/>
    <property type="match status" value="1"/>
</dbReference>
<evidence type="ECO:0000256" key="2">
    <source>
        <dbReference type="ARBA" id="ARBA00015953"/>
    </source>
</evidence>
<dbReference type="InterPro" id="IPR004161">
    <property type="entry name" value="EFTu-like_2"/>
</dbReference>
<dbReference type="AlphaFoldDB" id="A0A7K3LJJ0"/>
<evidence type="ECO:0000256" key="7">
    <source>
        <dbReference type="ARBA" id="ARBA00031615"/>
    </source>
</evidence>
<keyword evidence="5" id="KW-0547">Nucleotide-binding</keyword>
<keyword evidence="3" id="KW-0963">Cytoplasm</keyword>
<comment type="function">
    <text evidence="6">Translation factor necessary for the incorporation of selenocysteine into proteins. It probably replaces EF-Tu for the insertion of selenocysteine directed by the UGA codon. SelB binds GTP and GDP.</text>
</comment>
<evidence type="ECO:0000256" key="5">
    <source>
        <dbReference type="ARBA" id="ARBA00023134"/>
    </source>
</evidence>
<dbReference type="InterPro" id="IPR004535">
    <property type="entry name" value="Transl_elong_SelB"/>
</dbReference>
<dbReference type="Pfam" id="PF03144">
    <property type="entry name" value="GTP_EFTU_D2"/>
    <property type="match status" value="1"/>
</dbReference>
<dbReference type="Pfam" id="PF00009">
    <property type="entry name" value="GTP_EFTU"/>
    <property type="match status" value="1"/>
</dbReference>